<name>A0A5F4W8G3_CALJA</name>
<evidence type="ECO:0000313" key="5">
    <source>
        <dbReference type="Ensembl" id="ENSCJAP00000073965.1"/>
    </source>
</evidence>
<dbReference type="GO" id="GO:0045664">
    <property type="term" value="P:regulation of neuron differentiation"/>
    <property type="evidence" value="ECO:0007669"/>
    <property type="project" value="TreeGrafter"/>
</dbReference>
<sequence>MAGSDLGQCANACSTDCVCLSAAPRCRGHHFLLRPGQAHKRKAAAARRRPLSLRCPLCRFIITVRAAPPLPTALAGRRAVQHPGRLHAWRTPKPPPPPPYLSEKQPHVEAKRLAGGGEAGPGFARAELPGRGRGRGRRAAGGFVFPGPRAAQWGRRSERGARGSGAGCRGARASWQLADGALSRRFLPSVERRESEQGAGLLSVYYPELLVWINQEPFPNKEMEGRLPKGRLPVPKEVNRKKDDETNAASLPPLGSNELRSPRIMTEMLPQDLRH</sequence>
<dbReference type="Pfam" id="PF11092">
    <property type="entry name" value="Alveol-reg_P311"/>
    <property type="match status" value="1"/>
</dbReference>
<dbReference type="GO" id="GO:0017015">
    <property type="term" value="P:regulation of transforming growth factor beta receptor signaling pathway"/>
    <property type="evidence" value="ECO:0007669"/>
    <property type="project" value="TreeGrafter"/>
</dbReference>
<dbReference type="PANTHER" id="PTHR17102:SF4">
    <property type="entry name" value="NEURONAL REGENERATION-RELATED PROTEIN"/>
    <property type="match status" value="1"/>
</dbReference>
<dbReference type="InParanoid" id="A0A5F4W8G3"/>
<evidence type="ECO:0000256" key="3">
    <source>
        <dbReference type="ARBA" id="ARBA00033348"/>
    </source>
</evidence>
<gene>
    <name evidence="5" type="primary">NREP</name>
</gene>
<dbReference type="GeneTree" id="ENSGT00390000016521"/>
<organism evidence="5 6">
    <name type="scientific">Callithrix jacchus</name>
    <name type="common">White-tufted-ear marmoset</name>
    <name type="synonym">Simia Jacchus</name>
    <dbReference type="NCBI Taxonomy" id="9483"/>
    <lineage>
        <taxon>Eukaryota</taxon>
        <taxon>Metazoa</taxon>
        <taxon>Chordata</taxon>
        <taxon>Craniata</taxon>
        <taxon>Vertebrata</taxon>
        <taxon>Euteleostomi</taxon>
        <taxon>Mammalia</taxon>
        <taxon>Eutheria</taxon>
        <taxon>Euarchontoglires</taxon>
        <taxon>Primates</taxon>
        <taxon>Haplorrhini</taxon>
        <taxon>Platyrrhini</taxon>
        <taxon>Cebidae</taxon>
        <taxon>Callitrichinae</taxon>
        <taxon>Callithrix</taxon>
        <taxon>Callithrix</taxon>
    </lineage>
</organism>
<dbReference type="AlphaFoldDB" id="A0A5F4W8G3"/>
<proteinExistence type="predicted"/>
<reference evidence="5" key="1">
    <citation type="submission" date="2009-03" db="EMBL/GenBank/DDBJ databases">
        <authorList>
            <person name="Warren W."/>
            <person name="Ye L."/>
            <person name="Minx P."/>
            <person name="Worley K."/>
            <person name="Gibbs R."/>
            <person name="Wilson R.K."/>
        </authorList>
    </citation>
    <scope>NUCLEOTIDE SEQUENCE [LARGE SCALE GENOMIC DNA]</scope>
</reference>
<dbReference type="PANTHER" id="PTHR17102">
    <property type="entry name" value="NEURONAL REGENERATION-RELATED PROTEIN"/>
    <property type="match status" value="1"/>
</dbReference>
<dbReference type="InterPro" id="IPR024417">
    <property type="entry name" value="Neuronal_3.1"/>
</dbReference>
<protein>
    <recommendedName>
        <fullName evidence="1">Neuronal regeneration-related protein</fullName>
    </recommendedName>
    <alternativeName>
        <fullName evidence="2">Neuronal protein 3.1</fullName>
    </alternativeName>
    <alternativeName>
        <fullName evidence="3">Protein p311</fullName>
    </alternativeName>
</protein>
<dbReference type="Bgee" id="ENSCJAG00000049786">
    <property type="expression patterns" value="Expressed in cerebellum and 6 other cell types or tissues"/>
</dbReference>
<feature type="region of interest" description="Disordered" evidence="4">
    <location>
        <begin position="113"/>
        <end position="169"/>
    </location>
</feature>
<reference evidence="5" key="3">
    <citation type="submission" date="2025-09" db="UniProtKB">
        <authorList>
            <consortium name="Ensembl"/>
        </authorList>
    </citation>
    <scope>IDENTIFICATION</scope>
</reference>
<keyword evidence="6" id="KW-1185">Reference proteome</keyword>
<accession>A0A5F4W8G3</accession>
<dbReference type="Ensembl" id="ENSCJAT00000107913.2">
    <property type="protein sequence ID" value="ENSCJAP00000073965.1"/>
    <property type="gene ID" value="ENSCJAG00000049786.3"/>
</dbReference>
<evidence type="ECO:0000256" key="1">
    <source>
        <dbReference type="ARBA" id="ARBA00022173"/>
    </source>
</evidence>
<reference evidence="5" key="2">
    <citation type="submission" date="2025-08" db="UniProtKB">
        <authorList>
            <consortium name="Ensembl"/>
        </authorList>
    </citation>
    <scope>IDENTIFICATION</scope>
</reference>
<feature type="region of interest" description="Disordered" evidence="4">
    <location>
        <begin position="221"/>
        <end position="275"/>
    </location>
</feature>
<dbReference type="GO" id="GO:0031103">
    <property type="term" value="P:axon regeneration"/>
    <property type="evidence" value="ECO:0007669"/>
    <property type="project" value="TreeGrafter"/>
</dbReference>
<evidence type="ECO:0000256" key="4">
    <source>
        <dbReference type="SAM" id="MobiDB-lite"/>
    </source>
</evidence>
<evidence type="ECO:0000256" key="2">
    <source>
        <dbReference type="ARBA" id="ARBA00031310"/>
    </source>
</evidence>
<evidence type="ECO:0000313" key="6">
    <source>
        <dbReference type="Proteomes" id="UP000008225"/>
    </source>
</evidence>
<dbReference type="Proteomes" id="UP000008225">
    <property type="component" value="Chromosome 2"/>
</dbReference>